<keyword evidence="4" id="KW-0812">Transmembrane</keyword>
<reference evidence="7 8" key="1">
    <citation type="submission" date="2019-01" db="EMBL/GenBank/DDBJ databases">
        <title>Pseudoxanthomonas composti sp. nov., isolated from compost.</title>
        <authorList>
            <person name="Yang G."/>
        </authorList>
    </citation>
    <scope>NUCLEOTIDE SEQUENCE [LARGE SCALE GENOMIC DNA]</scope>
    <source>
        <strain evidence="7 8">GSS15</strain>
    </source>
</reference>
<dbReference type="Gene3D" id="2.130.10.10">
    <property type="entry name" value="YVTN repeat-like/Quinoprotein amine dehydrogenase"/>
    <property type="match status" value="3"/>
</dbReference>
<sequence>MNASHSRQPARVGARRHRVLRAVLGLLLPLAGLTAQAQVASLRTYGTADGLRSLAADCLVEDVRGGVWACTYAGLYHYEGERFERVGKEAGLDDAYVMQAAPTLDGNGIWVATAADLYYWDGDRAERVRNSDGAAIPFSVGHTVVATADGAVVLSHGRALQVLRKGRHWSVAPLFDGAVEMAQPLAKDLGAVYRDGSTLWFGCGQTLCVRGSDGAFRSLGVEDGVPADTWTSFLRDRAGTLWARAPGHVIALPRHAGRFEDRTPPAPASLSSFTRHLDLTEDARGRVLTRSDTGLLRWQGGQWQDFDTDQGLPDIPPNAVLATGDGELWLGYAGLGVLRWRGYEGVQNWTAANGLKGLPNWALVRDRQGAMLFGNERGIYRQAPGSGAIQPLRLRSGAPLRNVFGLTVGPDGATWVALYSGQVLRSDGLLLDQIATLPYKLRRFLFDRRGRLWLCTTQGVYVIDDLAHPQPRRFEALPDVSFGDVAEDRQGRLWFAGKAGLIRVDGDTGAATPLRVQGQLPNALFDKLSLAKDGTLWVAVDDAGLFHGTVDQDTVRLEAVEDALLADSLPYFIRHDSRGRLWVGGSMGLDVLHEGHWTRLLENDGLISEDISEGAFFEDTDGSIWVGSSRGVSHLLRPDQLLERAPVDLRITRVERGGKRIARGAVLAWQQQPVRVTLSTPGSTASQDMLRFRYRLRGRQDDWIETSSRTLDFPSMASGEQTIEVQALDLARRAQSPIVSFGFQLQPPWWRSVPALGAWFALASGLIVLVWHVRLRSVRARERELESLVAVRTRELEADKFALEQVRAALQVQATHDGLTGLRNRASIIELLSEQCVHARQGGHPLAVALIDLDHFKQINDTHGHLAGDTVLVTVANRLSRSMRGSDAVGRYGGEELLAVLPGLKQPAIARLEALHSSISGQPVDVDGLRLPVTSSIGVAWLRAGESPTELLRRADEALYQAKRGGRDRVVSDLDLLEA</sequence>
<evidence type="ECO:0000256" key="5">
    <source>
        <dbReference type="SAM" id="SignalP"/>
    </source>
</evidence>
<dbReference type="CDD" id="cd01949">
    <property type="entry name" value="GGDEF"/>
    <property type="match status" value="1"/>
</dbReference>
<comment type="catalytic activity">
    <reaction evidence="3">
        <text>2 GTP = 3',3'-c-di-GMP + 2 diphosphate</text>
        <dbReference type="Rhea" id="RHEA:24898"/>
        <dbReference type="ChEBI" id="CHEBI:33019"/>
        <dbReference type="ChEBI" id="CHEBI:37565"/>
        <dbReference type="ChEBI" id="CHEBI:58805"/>
        <dbReference type="EC" id="2.7.7.65"/>
    </reaction>
</comment>
<dbReference type="InterPro" id="IPR029787">
    <property type="entry name" value="Nucleotide_cyclase"/>
</dbReference>
<evidence type="ECO:0000313" key="7">
    <source>
        <dbReference type="EMBL" id="RXR06163.1"/>
    </source>
</evidence>
<feature type="chain" id="PRO_5020633330" description="diguanylate cyclase" evidence="5">
    <location>
        <begin position="38"/>
        <end position="979"/>
    </location>
</feature>
<dbReference type="AlphaFoldDB" id="A0A4Q1JVT0"/>
<dbReference type="GO" id="GO:0005886">
    <property type="term" value="C:plasma membrane"/>
    <property type="evidence" value="ECO:0007669"/>
    <property type="project" value="TreeGrafter"/>
</dbReference>
<dbReference type="GO" id="GO:1902201">
    <property type="term" value="P:negative regulation of bacterial-type flagellum-dependent cell motility"/>
    <property type="evidence" value="ECO:0007669"/>
    <property type="project" value="TreeGrafter"/>
</dbReference>
<keyword evidence="4" id="KW-1133">Transmembrane helix</keyword>
<evidence type="ECO:0000313" key="8">
    <source>
        <dbReference type="Proteomes" id="UP000289784"/>
    </source>
</evidence>
<keyword evidence="8" id="KW-1185">Reference proteome</keyword>
<keyword evidence="4" id="KW-0472">Membrane</keyword>
<dbReference type="EC" id="2.7.7.65" evidence="2"/>
<dbReference type="FunFam" id="3.30.70.270:FF:000001">
    <property type="entry name" value="Diguanylate cyclase domain protein"/>
    <property type="match status" value="1"/>
</dbReference>
<dbReference type="NCBIfam" id="TIGR00254">
    <property type="entry name" value="GGDEF"/>
    <property type="match status" value="1"/>
</dbReference>
<evidence type="ECO:0000256" key="2">
    <source>
        <dbReference type="ARBA" id="ARBA00012528"/>
    </source>
</evidence>
<evidence type="ECO:0000256" key="4">
    <source>
        <dbReference type="SAM" id="Phobius"/>
    </source>
</evidence>
<organism evidence="7 8">
    <name type="scientific">Pseudoxanthomonas composti</name>
    <dbReference type="NCBI Taxonomy" id="2137479"/>
    <lineage>
        <taxon>Bacteria</taxon>
        <taxon>Pseudomonadati</taxon>
        <taxon>Pseudomonadota</taxon>
        <taxon>Gammaproteobacteria</taxon>
        <taxon>Lysobacterales</taxon>
        <taxon>Lysobacteraceae</taxon>
        <taxon>Pseudoxanthomonas</taxon>
    </lineage>
</organism>
<dbReference type="RefSeq" id="WP_129471074.1">
    <property type="nucleotide sequence ID" value="NZ_SAWZ01000004.1"/>
</dbReference>
<feature type="domain" description="GGDEF" evidence="6">
    <location>
        <begin position="844"/>
        <end position="975"/>
    </location>
</feature>
<dbReference type="PROSITE" id="PS50887">
    <property type="entry name" value="GGDEF"/>
    <property type="match status" value="1"/>
</dbReference>
<dbReference type="InterPro" id="IPR000160">
    <property type="entry name" value="GGDEF_dom"/>
</dbReference>
<dbReference type="SUPFAM" id="SSF55073">
    <property type="entry name" value="Nucleotide cyclase"/>
    <property type="match status" value="1"/>
</dbReference>
<protein>
    <recommendedName>
        <fullName evidence="2">diguanylate cyclase</fullName>
        <ecNumber evidence="2">2.7.7.65</ecNumber>
    </recommendedName>
</protein>
<accession>A0A4Q1JVT0</accession>
<evidence type="ECO:0000256" key="1">
    <source>
        <dbReference type="ARBA" id="ARBA00001946"/>
    </source>
</evidence>
<dbReference type="EMBL" id="SAWZ01000004">
    <property type="protein sequence ID" value="RXR06163.1"/>
    <property type="molecule type" value="Genomic_DNA"/>
</dbReference>
<dbReference type="GO" id="GO:0043709">
    <property type="term" value="P:cell adhesion involved in single-species biofilm formation"/>
    <property type="evidence" value="ECO:0007669"/>
    <property type="project" value="TreeGrafter"/>
</dbReference>
<dbReference type="SUPFAM" id="SSF63829">
    <property type="entry name" value="Calcium-dependent phosphotriesterase"/>
    <property type="match status" value="1"/>
</dbReference>
<gene>
    <name evidence="7" type="ORF">EPA99_10055</name>
</gene>
<name>A0A4Q1JVT0_9GAMM</name>
<dbReference type="PANTHER" id="PTHR45138:SF9">
    <property type="entry name" value="DIGUANYLATE CYCLASE DGCM-RELATED"/>
    <property type="match status" value="1"/>
</dbReference>
<dbReference type="SMART" id="SM00267">
    <property type="entry name" value="GGDEF"/>
    <property type="match status" value="1"/>
</dbReference>
<comment type="cofactor">
    <cofactor evidence="1">
        <name>Mg(2+)</name>
        <dbReference type="ChEBI" id="CHEBI:18420"/>
    </cofactor>
</comment>
<dbReference type="OrthoDB" id="176203at2"/>
<dbReference type="Gene3D" id="3.30.70.270">
    <property type="match status" value="1"/>
</dbReference>
<proteinExistence type="predicted"/>
<dbReference type="InterPro" id="IPR015943">
    <property type="entry name" value="WD40/YVTN_repeat-like_dom_sf"/>
</dbReference>
<keyword evidence="5" id="KW-0732">Signal</keyword>
<dbReference type="PANTHER" id="PTHR45138">
    <property type="entry name" value="REGULATORY COMPONENTS OF SENSORY TRANSDUCTION SYSTEM"/>
    <property type="match status" value="1"/>
</dbReference>
<dbReference type="Proteomes" id="UP000289784">
    <property type="component" value="Unassembled WGS sequence"/>
</dbReference>
<feature type="transmembrane region" description="Helical" evidence="4">
    <location>
        <begin position="749"/>
        <end position="773"/>
    </location>
</feature>
<dbReference type="GO" id="GO:0052621">
    <property type="term" value="F:diguanylate cyclase activity"/>
    <property type="evidence" value="ECO:0007669"/>
    <property type="project" value="UniProtKB-EC"/>
</dbReference>
<evidence type="ECO:0000256" key="3">
    <source>
        <dbReference type="ARBA" id="ARBA00034247"/>
    </source>
</evidence>
<feature type="signal peptide" evidence="5">
    <location>
        <begin position="1"/>
        <end position="37"/>
    </location>
</feature>
<comment type="caution">
    <text evidence="7">The sequence shown here is derived from an EMBL/GenBank/DDBJ whole genome shotgun (WGS) entry which is preliminary data.</text>
</comment>
<dbReference type="InterPro" id="IPR013783">
    <property type="entry name" value="Ig-like_fold"/>
</dbReference>
<evidence type="ECO:0000259" key="6">
    <source>
        <dbReference type="PROSITE" id="PS50887"/>
    </source>
</evidence>
<dbReference type="InterPro" id="IPR043128">
    <property type="entry name" value="Rev_trsase/Diguanyl_cyclase"/>
</dbReference>
<dbReference type="InterPro" id="IPR050469">
    <property type="entry name" value="Diguanylate_Cyclase"/>
</dbReference>
<dbReference type="Pfam" id="PF00990">
    <property type="entry name" value="GGDEF"/>
    <property type="match status" value="1"/>
</dbReference>
<dbReference type="Gene3D" id="2.60.40.10">
    <property type="entry name" value="Immunoglobulins"/>
    <property type="match status" value="1"/>
</dbReference>